<sequence>MKNSTALPLAVAVLGLAGLVGCGGTSSSASPTGAAMNVHLVDGPISGFQEIDLNIQTVEISSGGGAWITLGTPGKTVNLLNLVGGIEETLAHGATLPAGHYDQMRLVLGSGNSIVLADGTSHALTVPSGMQTGIKLIVSFDVAAGTTKDVWIDFDAAHSIQVVGAGASGKYMLRPTVWAYDKVVTGSISGKFTDSATGAALAGVAVLAETLDGSGNARISRSTVTDATGAYTLDLLPVGATYYVVSQPQVGAAAPVSYDAKASDAFALTGMSPVFTYSAAFMSDAATGSLSGGITPLATADQSDLVNLLASLASPTSGTHTFIVRTNMAALGTATETFGFTGLPAGAYSLQALRATQNPDGTTTASASAVVPAAVVAGATATVNLGF</sequence>
<keyword evidence="4" id="KW-1185">Reference proteome</keyword>
<dbReference type="KEGG" id="msil:METEAL_10410"/>
<dbReference type="Proteomes" id="UP001238179">
    <property type="component" value="Chromosome"/>
</dbReference>
<dbReference type="RefSeq" id="WP_316414769.1">
    <property type="nucleotide sequence ID" value="NZ_AP027080.1"/>
</dbReference>
<gene>
    <name evidence="3" type="ORF">METEAL_10410</name>
</gene>
<dbReference type="EMBL" id="AP027080">
    <property type="protein sequence ID" value="BDU71867.1"/>
    <property type="molecule type" value="Genomic_DNA"/>
</dbReference>
<dbReference type="AlphaFoldDB" id="A0AA48GPZ7"/>
<dbReference type="Gene3D" id="2.60.40.1120">
    <property type="entry name" value="Carboxypeptidase-like, regulatory domain"/>
    <property type="match status" value="1"/>
</dbReference>
<feature type="chain" id="PRO_5041324381" description="DUF4382 domain-containing protein" evidence="1">
    <location>
        <begin position="30"/>
        <end position="387"/>
    </location>
</feature>
<dbReference type="InterPro" id="IPR025491">
    <property type="entry name" value="DUF4382"/>
</dbReference>
<reference evidence="4" key="1">
    <citation type="journal article" date="2023" name="Int. J. Syst. Evol. Microbiol.">
        <title>Mesoterricola silvestris gen. nov., sp. nov., Mesoterricola sediminis sp. nov., Geothrix oryzae sp. nov., Geothrix edaphica sp. nov., Geothrix rubra sp. nov., and Geothrix limicola sp. nov., six novel members of Acidobacteriota isolated from soils.</title>
        <authorList>
            <person name="Itoh H."/>
            <person name="Sugisawa Y."/>
            <person name="Mise K."/>
            <person name="Xu Z."/>
            <person name="Kuniyasu M."/>
            <person name="Ushijima N."/>
            <person name="Kawano K."/>
            <person name="Kobayashi E."/>
            <person name="Shiratori Y."/>
            <person name="Masuda Y."/>
            <person name="Senoo K."/>
        </authorList>
    </citation>
    <scope>NUCLEOTIDE SEQUENCE [LARGE SCALE GENOMIC DNA]</scope>
    <source>
        <strain evidence="4">W79</strain>
    </source>
</reference>
<feature type="domain" description="DUF4382" evidence="2">
    <location>
        <begin position="35"/>
        <end position="175"/>
    </location>
</feature>
<keyword evidence="1" id="KW-0732">Signal</keyword>
<organism evidence="3 4">
    <name type="scientific">Mesoterricola silvestris</name>
    <dbReference type="NCBI Taxonomy" id="2927979"/>
    <lineage>
        <taxon>Bacteria</taxon>
        <taxon>Pseudomonadati</taxon>
        <taxon>Acidobacteriota</taxon>
        <taxon>Holophagae</taxon>
        <taxon>Holophagales</taxon>
        <taxon>Holophagaceae</taxon>
        <taxon>Mesoterricola</taxon>
    </lineage>
</organism>
<accession>A0AA48GPZ7</accession>
<dbReference type="InterPro" id="IPR013784">
    <property type="entry name" value="Carb-bd-like_fold"/>
</dbReference>
<dbReference type="Pfam" id="PF13620">
    <property type="entry name" value="CarboxypepD_reg"/>
    <property type="match status" value="1"/>
</dbReference>
<dbReference type="PROSITE" id="PS51257">
    <property type="entry name" value="PROKAR_LIPOPROTEIN"/>
    <property type="match status" value="1"/>
</dbReference>
<protein>
    <recommendedName>
        <fullName evidence="2">DUF4382 domain-containing protein</fullName>
    </recommendedName>
</protein>
<evidence type="ECO:0000313" key="3">
    <source>
        <dbReference type="EMBL" id="BDU71867.1"/>
    </source>
</evidence>
<evidence type="ECO:0000259" key="2">
    <source>
        <dbReference type="Pfam" id="PF14321"/>
    </source>
</evidence>
<feature type="signal peptide" evidence="1">
    <location>
        <begin position="1"/>
        <end position="29"/>
    </location>
</feature>
<dbReference type="SUPFAM" id="SSF49452">
    <property type="entry name" value="Starch-binding domain-like"/>
    <property type="match status" value="1"/>
</dbReference>
<dbReference type="Pfam" id="PF14321">
    <property type="entry name" value="DUF4382"/>
    <property type="match status" value="1"/>
</dbReference>
<dbReference type="GO" id="GO:0030246">
    <property type="term" value="F:carbohydrate binding"/>
    <property type="evidence" value="ECO:0007669"/>
    <property type="project" value="InterPro"/>
</dbReference>
<evidence type="ECO:0000313" key="4">
    <source>
        <dbReference type="Proteomes" id="UP001238179"/>
    </source>
</evidence>
<evidence type="ECO:0000256" key="1">
    <source>
        <dbReference type="SAM" id="SignalP"/>
    </source>
</evidence>
<proteinExistence type="predicted"/>
<name>A0AA48GPZ7_9BACT</name>